<protein>
    <recommendedName>
        <fullName evidence="6">NlpC/P60 domain-containing protein</fullName>
    </recommendedName>
</protein>
<dbReference type="SUPFAM" id="SSF54001">
    <property type="entry name" value="Cysteine proteinases"/>
    <property type="match status" value="1"/>
</dbReference>
<dbReference type="InterPro" id="IPR051794">
    <property type="entry name" value="PG_Endopeptidase_C40"/>
</dbReference>
<comment type="caution">
    <text evidence="7">The sequence shown here is derived from an EMBL/GenBank/DDBJ whole genome shotgun (WGS) entry which is preliminary data.</text>
</comment>
<evidence type="ECO:0000259" key="6">
    <source>
        <dbReference type="PROSITE" id="PS51935"/>
    </source>
</evidence>
<dbReference type="InterPro" id="IPR000064">
    <property type="entry name" value="NLP_P60_dom"/>
</dbReference>
<evidence type="ECO:0000256" key="1">
    <source>
        <dbReference type="ARBA" id="ARBA00007074"/>
    </source>
</evidence>
<comment type="similarity">
    <text evidence="1">Belongs to the peptidase C40 family.</text>
</comment>
<accession>A0A7K0DGJ3</accession>
<dbReference type="PROSITE" id="PS51935">
    <property type="entry name" value="NLPC_P60"/>
    <property type="match status" value="1"/>
</dbReference>
<sequence length="189" mass="20090">MSGTAEGRSRSRLRRVLWCVLAAALVVICAIGTLLLTTGQVTAHGKSSPGIRPVGWLDDQFAEFTKSLPWVPHHQRTAGEVAVEAARSKIGSSYIFGATGPDTFDCSGLVVWSYEQAGMELPRTSYDQLAAGIPVSLDELRLGDLVSFYGGDHSAIYAGDGQVIHASTAARGVVLSPIDDMPVTGARRF</sequence>
<keyword evidence="5" id="KW-0812">Transmembrane</keyword>
<feature type="domain" description="NlpC/P60" evidence="6">
    <location>
        <begin position="76"/>
        <end position="189"/>
    </location>
</feature>
<dbReference type="GO" id="GO:0006508">
    <property type="term" value="P:proteolysis"/>
    <property type="evidence" value="ECO:0007669"/>
    <property type="project" value="UniProtKB-KW"/>
</dbReference>
<dbReference type="AlphaFoldDB" id="A0A7K0DGJ3"/>
<proteinExistence type="inferred from homology"/>
<dbReference type="GO" id="GO:0008234">
    <property type="term" value="F:cysteine-type peptidase activity"/>
    <property type="evidence" value="ECO:0007669"/>
    <property type="project" value="UniProtKB-KW"/>
</dbReference>
<evidence type="ECO:0000256" key="3">
    <source>
        <dbReference type="ARBA" id="ARBA00022801"/>
    </source>
</evidence>
<dbReference type="PANTHER" id="PTHR47359:SF3">
    <property type="entry name" value="NLP_P60 DOMAIN-CONTAINING PROTEIN-RELATED"/>
    <property type="match status" value="1"/>
</dbReference>
<dbReference type="EMBL" id="WEGI01000001">
    <property type="protein sequence ID" value="MQY24789.1"/>
    <property type="molecule type" value="Genomic_DNA"/>
</dbReference>
<dbReference type="InterPro" id="IPR038765">
    <property type="entry name" value="Papain-like_cys_pep_sf"/>
</dbReference>
<keyword evidence="4" id="KW-0788">Thiol protease</keyword>
<dbReference type="Proteomes" id="UP000431401">
    <property type="component" value="Unassembled WGS sequence"/>
</dbReference>
<dbReference type="Pfam" id="PF00877">
    <property type="entry name" value="NLPC_P60"/>
    <property type="match status" value="1"/>
</dbReference>
<evidence type="ECO:0000313" key="7">
    <source>
        <dbReference type="EMBL" id="MQY24789.1"/>
    </source>
</evidence>
<reference evidence="7 8" key="1">
    <citation type="submission" date="2019-10" db="EMBL/GenBank/DDBJ databases">
        <title>Nocardia macrotermitis sp. nov. and Nocardia aurantia sp. nov., isolated from the gut of fungus growing-termite Macrotermes natalensis.</title>
        <authorList>
            <person name="Benndorf R."/>
            <person name="Schwitalla J."/>
            <person name="Martin K."/>
            <person name="De Beer W."/>
            <person name="Kaster A.-K."/>
            <person name="Vollmers J."/>
            <person name="Poulsen M."/>
            <person name="Beemelmanns C."/>
        </authorList>
    </citation>
    <scope>NUCLEOTIDE SEQUENCE [LARGE SCALE GENOMIC DNA]</scope>
    <source>
        <strain evidence="7 8">RB56</strain>
    </source>
</reference>
<evidence type="ECO:0000256" key="5">
    <source>
        <dbReference type="SAM" id="Phobius"/>
    </source>
</evidence>
<keyword evidence="3" id="KW-0378">Hydrolase</keyword>
<evidence type="ECO:0000256" key="4">
    <source>
        <dbReference type="ARBA" id="ARBA00022807"/>
    </source>
</evidence>
<feature type="transmembrane region" description="Helical" evidence="5">
    <location>
        <begin position="16"/>
        <end position="36"/>
    </location>
</feature>
<evidence type="ECO:0000313" key="8">
    <source>
        <dbReference type="Proteomes" id="UP000431401"/>
    </source>
</evidence>
<dbReference type="PANTHER" id="PTHR47359">
    <property type="entry name" value="PEPTIDOGLYCAN DL-ENDOPEPTIDASE CWLO"/>
    <property type="match status" value="1"/>
</dbReference>
<dbReference type="OrthoDB" id="5177647at2"/>
<name>A0A7K0DGJ3_9NOCA</name>
<gene>
    <name evidence="7" type="ORF">NRB56_03420</name>
</gene>
<keyword evidence="5" id="KW-1133">Transmembrane helix</keyword>
<organism evidence="7 8">
    <name type="scientific">Nocardia aurantia</name>
    <dbReference type="NCBI Taxonomy" id="2585199"/>
    <lineage>
        <taxon>Bacteria</taxon>
        <taxon>Bacillati</taxon>
        <taxon>Actinomycetota</taxon>
        <taxon>Actinomycetes</taxon>
        <taxon>Mycobacteriales</taxon>
        <taxon>Nocardiaceae</taxon>
        <taxon>Nocardia</taxon>
    </lineage>
</organism>
<dbReference type="RefSeq" id="WP_153338675.1">
    <property type="nucleotide sequence ID" value="NZ_WEGI01000001.1"/>
</dbReference>
<keyword evidence="5" id="KW-0472">Membrane</keyword>
<evidence type="ECO:0000256" key="2">
    <source>
        <dbReference type="ARBA" id="ARBA00022670"/>
    </source>
</evidence>
<dbReference type="Gene3D" id="3.90.1720.10">
    <property type="entry name" value="endopeptidase domain like (from Nostoc punctiforme)"/>
    <property type="match status" value="1"/>
</dbReference>
<keyword evidence="2" id="KW-0645">Protease</keyword>
<keyword evidence="8" id="KW-1185">Reference proteome</keyword>